<dbReference type="InterPro" id="IPR013087">
    <property type="entry name" value="Znf_C2H2_type"/>
</dbReference>
<dbReference type="EMBL" id="MN739799">
    <property type="protein sequence ID" value="QHT26615.1"/>
    <property type="molecule type" value="Genomic_DNA"/>
</dbReference>
<protein>
    <recommendedName>
        <fullName evidence="1">C2H2-type domain-containing protein</fullName>
    </recommendedName>
</protein>
<feature type="domain" description="C2H2-type" evidence="1">
    <location>
        <begin position="40"/>
        <end position="68"/>
    </location>
</feature>
<name>A0A6C0EH14_9ZZZZ</name>
<reference evidence="2" key="1">
    <citation type="journal article" date="2020" name="Nature">
        <title>Giant virus diversity and host interactions through global metagenomics.</title>
        <authorList>
            <person name="Schulz F."/>
            <person name="Roux S."/>
            <person name="Paez-Espino D."/>
            <person name="Jungbluth S."/>
            <person name="Walsh D.A."/>
            <person name="Denef V.J."/>
            <person name="McMahon K.D."/>
            <person name="Konstantinidis K.T."/>
            <person name="Eloe-Fadrosh E.A."/>
            <person name="Kyrpides N.C."/>
            <person name="Woyke T."/>
        </authorList>
    </citation>
    <scope>NUCLEOTIDE SEQUENCE</scope>
    <source>
        <strain evidence="2">GVMAG-M-3300023179-2</strain>
    </source>
</reference>
<evidence type="ECO:0000313" key="2">
    <source>
        <dbReference type="EMBL" id="QHT26615.1"/>
    </source>
</evidence>
<evidence type="ECO:0000259" key="1">
    <source>
        <dbReference type="PROSITE" id="PS50157"/>
    </source>
</evidence>
<organism evidence="2">
    <name type="scientific">viral metagenome</name>
    <dbReference type="NCBI Taxonomy" id="1070528"/>
    <lineage>
        <taxon>unclassified sequences</taxon>
        <taxon>metagenomes</taxon>
        <taxon>organismal metagenomes</taxon>
    </lineage>
</organism>
<proteinExistence type="predicted"/>
<dbReference type="SUPFAM" id="SSF57667">
    <property type="entry name" value="beta-beta-alpha zinc fingers"/>
    <property type="match status" value="1"/>
</dbReference>
<dbReference type="PROSITE" id="PS50157">
    <property type="entry name" value="ZINC_FINGER_C2H2_2"/>
    <property type="match status" value="1"/>
</dbReference>
<accession>A0A6C0EH14</accession>
<dbReference type="AlphaFoldDB" id="A0A6C0EH14"/>
<dbReference type="PROSITE" id="PS00028">
    <property type="entry name" value="ZINC_FINGER_C2H2_1"/>
    <property type="match status" value="1"/>
</dbReference>
<sequence length="361" mass="42122">MISLSLYFFIKLYKLYNYNKNHLRIKYIIIIIMSEVITDFKCKICKKYYSGYQSLWIHNKKFHTNNVSSVVTNVSSICSNVSMIDSNVSTCNSNSNISKCKFCLKVFNHRSSKSRHEKYCNQNSNDNTNKLEKIEKENIEIKNILKELLEKNCKIHPKTLQKINKQLINNTNNNCTNIINNVNITNNTIVKFGNEQLASLLKRKDMMKIINKQCLCIEESIKSVHFNKNLPEYNNIFITNMKDTIAYIFDGSKFILTSKDIVINDLYNNHLENIEQFLDEAEVPENKYSKITKFLDSLNDNDKSFIDGSNNDKKYANYKAYKLIAIKNLIYNESDKKLLKKFNSMDLQEKITDVSISEIDG</sequence>
<dbReference type="InterPro" id="IPR036236">
    <property type="entry name" value="Znf_C2H2_sf"/>
</dbReference>